<comment type="caution">
    <text evidence="2">The sequence shown here is derived from an EMBL/GenBank/DDBJ whole genome shotgun (WGS) entry which is preliminary data.</text>
</comment>
<dbReference type="Proteomes" id="UP000517916">
    <property type="component" value="Unassembled WGS sequence"/>
</dbReference>
<proteinExistence type="predicted"/>
<evidence type="ECO:0000313" key="3">
    <source>
        <dbReference type="Proteomes" id="UP000517916"/>
    </source>
</evidence>
<dbReference type="EMBL" id="JACJID010000001">
    <property type="protein sequence ID" value="MBA8924764.1"/>
    <property type="molecule type" value="Genomic_DNA"/>
</dbReference>
<feature type="region of interest" description="Disordered" evidence="1">
    <location>
        <begin position="48"/>
        <end position="68"/>
    </location>
</feature>
<feature type="compositionally biased region" description="Basic and acidic residues" evidence="1">
    <location>
        <begin position="53"/>
        <end position="68"/>
    </location>
</feature>
<sequence length="68" mass="7104">MKVPLRTSNAANGTFLTAPRLVLPCPAPRATKVPLLTLNVLNGTFMTLGPPHGRAERGNRRDGAAGAV</sequence>
<organism evidence="2 3">
    <name type="scientific">Kutzneria viridogrisea</name>
    <dbReference type="NCBI Taxonomy" id="47990"/>
    <lineage>
        <taxon>Bacteria</taxon>
        <taxon>Bacillati</taxon>
        <taxon>Actinomycetota</taxon>
        <taxon>Actinomycetes</taxon>
        <taxon>Pseudonocardiales</taxon>
        <taxon>Pseudonocardiaceae</taxon>
        <taxon>Kutzneria</taxon>
    </lineage>
</organism>
<reference evidence="2 3" key="1">
    <citation type="submission" date="2020-08" db="EMBL/GenBank/DDBJ databases">
        <title>Genomic Encyclopedia of Archaeal and Bacterial Type Strains, Phase II (KMG-II): from individual species to whole genera.</title>
        <authorList>
            <person name="Goeker M."/>
        </authorList>
    </citation>
    <scope>NUCLEOTIDE SEQUENCE [LARGE SCALE GENOMIC DNA]</scope>
    <source>
        <strain evidence="2 3">DSM 43850</strain>
    </source>
</reference>
<protein>
    <submittedName>
        <fullName evidence="2">Uncharacterized protein</fullName>
    </submittedName>
</protein>
<gene>
    <name evidence="2" type="ORF">BC739_001961</name>
</gene>
<evidence type="ECO:0000256" key="1">
    <source>
        <dbReference type="SAM" id="MobiDB-lite"/>
    </source>
</evidence>
<name>A0ABR6BD16_9PSEU</name>
<accession>A0ABR6BD16</accession>
<evidence type="ECO:0000313" key="2">
    <source>
        <dbReference type="EMBL" id="MBA8924764.1"/>
    </source>
</evidence>
<keyword evidence="3" id="KW-1185">Reference proteome</keyword>